<evidence type="ECO:0000256" key="6">
    <source>
        <dbReference type="ARBA" id="ARBA00022917"/>
    </source>
</evidence>
<dbReference type="PROSITE" id="PS01234">
    <property type="entry name" value="GATB"/>
    <property type="match status" value="1"/>
</dbReference>
<comment type="similarity">
    <text evidence="1 10">Belongs to the GatB/GatE family. GatB subfamily.</text>
</comment>
<name>A0ABT6EZ76_9SYNE</name>
<evidence type="ECO:0000256" key="11">
    <source>
        <dbReference type="SAM" id="MobiDB-lite"/>
    </source>
</evidence>
<proteinExistence type="inferred from homology"/>
<dbReference type="InterPro" id="IPR014746">
    <property type="entry name" value="Gln_synth/guanido_kin_cat_dom"/>
</dbReference>
<evidence type="ECO:0000313" key="13">
    <source>
        <dbReference type="EMBL" id="MDG2990888.1"/>
    </source>
</evidence>
<dbReference type="NCBIfam" id="NF004012">
    <property type="entry name" value="PRK05477.1-2"/>
    <property type="match status" value="1"/>
</dbReference>
<evidence type="ECO:0000256" key="9">
    <source>
        <dbReference type="ARBA" id="ARBA00047913"/>
    </source>
</evidence>
<dbReference type="PANTHER" id="PTHR11659:SF0">
    <property type="entry name" value="GLUTAMYL-TRNA(GLN) AMIDOTRANSFERASE SUBUNIT B, MITOCHONDRIAL"/>
    <property type="match status" value="1"/>
</dbReference>
<sequence length="553" mass="61217">MAKAARKKSKKKNNLDHDDQTPLSEVKSPSPTLAKNAPVENTSPEPPPSAPIEPDINPENPDPENTVYEAVIGLEIHCQLSTNTKIFSSSSSAFGADPNTHIDPICLGLPGTLPVLNAKVLEYAVKAGLALNCHIAPYSKFDRKQYFYPDLPKNYQISQYDLPIAEQGFLEIELIDENDQPRRKRIGITRLHMEEDAGKLVHAGSDRLSGSTYSLVDLNRAGVPLAEIVSEPDLRSGQEAAEYAQELRRILRYLGVCDGNMQEGSLRCDVNISVRPEGREAFGTKVEIKNMNSFNAIQRAIDFEIDRQITAIKAGEKIIQETRLWDENTQATFTMRVKEGSSDYRYFPEPDLGPIEVSEQQRDLWRSELPELPAQKRHRYQEDWGLSAYDSRVLTDERGTAEYLEATIAAGAVAKQAANWIMGDMTAYAKETKQSIRDLPLTPDHLAELIALIEDGTISSKIAKDMLPELLKNGGSAKALVEKKGLSQISDAGTLNAIIDELLAAHPQELEQYRAGKTKLQGFFVGQMMKKTGGRADPKLTNQLLVAKLNPPG</sequence>
<keyword evidence="14" id="KW-1185">Reference proteome</keyword>
<dbReference type="HAMAP" id="MF_00121">
    <property type="entry name" value="GatB"/>
    <property type="match status" value="1"/>
</dbReference>
<accession>A0ABT6EZ76</accession>
<gene>
    <name evidence="10 13" type="primary">gatB</name>
    <name evidence="13" type="ORF">L3556_08100</name>
</gene>
<dbReference type="InterPro" id="IPR018027">
    <property type="entry name" value="Asn/Gln_amidotransferase"/>
</dbReference>
<dbReference type="Pfam" id="PF02637">
    <property type="entry name" value="GatB_Yqey"/>
    <property type="match status" value="1"/>
</dbReference>
<dbReference type="NCBIfam" id="NF004014">
    <property type="entry name" value="PRK05477.1-4"/>
    <property type="match status" value="1"/>
</dbReference>
<dbReference type="PANTHER" id="PTHR11659">
    <property type="entry name" value="GLUTAMYL-TRNA GLN AMIDOTRANSFERASE SUBUNIT B MITOCHONDRIAL AND PROKARYOTIC PET112-RELATED"/>
    <property type="match status" value="1"/>
</dbReference>
<comment type="catalytic activity">
    <reaction evidence="8 10">
        <text>L-aspartyl-tRNA(Asn) + L-glutamine + ATP + H2O = L-asparaginyl-tRNA(Asn) + L-glutamate + ADP + phosphate + 2 H(+)</text>
        <dbReference type="Rhea" id="RHEA:14513"/>
        <dbReference type="Rhea" id="RHEA-COMP:9674"/>
        <dbReference type="Rhea" id="RHEA-COMP:9677"/>
        <dbReference type="ChEBI" id="CHEBI:15377"/>
        <dbReference type="ChEBI" id="CHEBI:15378"/>
        <dbReference type="ChEBI" id="CHEBI:29985"/>
        <dbReference type="ChEBI" id="CHEBI:30616"/>
        <dbReference type="ChEBI" id="CHEBI:43474"/>
        <dbReference type="ChEBI" id="CHEBI:58359"/>
        <dbReference type="ChEBI" id="CHEBI:78515"/>
        <dbReference type="ChEBI" id="CHEBI:78516"/>
        <dbReference type="ChEBI" id="CHEBI:456216"/>
    </reaction>
</comment>
<dbReference type="Gene3D" id="1.10.150.380">
    <property type="entry name" value="GatB domain, N-terminal subdomain"/>
    <property type="match status" value="1"/>
</dbReference>
<dbReference type="InterPro" id="IPR042114">
    <property type="entry name" value="GatB_C_1"/>
</dbReference>
<comment type="subunit">
    <text evidence="2 10">Heterotrimer of A, B and C subunits.</text>
</comment>
<feature type="region of interest" description="Disordered" evidence="11">
    <location>
        <begin position="1"/>
        <end position="65"/>
    </location>
</feature>
<comment type="catalytic activity">
    <reaction evidence="9 10">
        <text>L-glutamyl-tRNA(Gln) + L-glutamine + ATP + H2O = L-glutaminyl-tRNA(Gln) + L-glutamate + ADP + phosphate + H(+)</text>
        <dbReference type="Rhea" id="RHEA:17521"/>
        <dbReference type="Rhea" id="RHEA-COMP:9681"/>
        <dbReference type="Rhea" id="RHEA-COMP:9684"/>
        <dbReference type="ChEBI" id="CHEBI:15377"/>
        <dbReference type="ChEBI" id="CHEBI:15378"/>
        <dbReference type="ChEBI" id="CHEBI:29985"/>
        <dbReference type="ChEBI" id="CHEBI:30616"/>
        <dbReference type="ChEBI" id="CHEBI:43474"/>
        <dbReference type="ChEBI" id="CHEBI:58359"/>
        <dbReference type="ChEBI" id="CHEBI:78520"/>
        <dbReference type="ChEBI" id="CHEBI:78521"/>
        <dbReference type="ChEBI" id="CHEBI:456216"/>
    </reaction>
</comment>
<reference evidence="13" key="1">
    <citation type="journal article" date="2022" name="Genome Biol. Evol.">
        <title>A New Gene Family Diagnostic for Intracellular Biomineralization of Amorphous Ca Carbonates by Cyanobacteria.</title>
        <authorList>
            <person name="Benzerara K."/>
            <person name="Duprat E."/>
            <person name="Bitard-Feildel T."/>
            <person name="Caumes G."/>
            <person name="Cassier-Chauvat C."/>
            <person name="Chauvat F."/>
            <person name="Dezi M."/>
            <person name="Diop S.I."/>
            <person name="Gaschignard G."/>
            <person name="Gorgen S."/>
            <person name="Gugger M."/>
            <person name="Lopez-Garcia P."/>
            <person name="Millet M."/>
            <person name="Skouri-Panet F."/>
            <person name="Moreira D."/>
            <person name="Callebaut I."/>
        </authorList>
    </citation>
    <scope>NUCLEOTIDE SEQUENCE</scope>
    <source>
        <strain evidence="13">G9</strain>
    </source>
</reference>
<keyword evidence="4 10" id="KW-0547">Nucleotide-binding</keyword>
<dbReference type="SMART" id="SM00845">
    <property type="entry name" value="GatB_Yqey"/>
    <property type="match status" value="1"/>
</dbReference>
<feature type="compositionally biased region" description="Polar residues" evidence="11">
    <location>
        <begin position="21"/>
        <end position="33"/>
    </location>
</feature>
<dbReference type="RefSeq" id="WP_277866779.1">
    <property type="nucleotide sequence ID" value="NZ_JAKKUT010000002.1"/>
</dbReference>
<dbReference type="EMBL" id="JAKKUT010000002">
    <property type="protein sequence ID" value="MDG2990888.1"/>
    <property type="molecule type" value="Genomic_DNA"/>
</dbReference>
<dbReference type="InterPro" id="IPR004413">
    <property type="entry name" value="GatB"/>
</dbReference>
<evidence type="ECO:0000256" key="8">
    <source>
        <dbReference type="ARBA" id="ARBA00047380"/>
    </source>
</evidence>
<keyword evidence="6 10" id="KW-0648">Protein biosynthesis</keyword>
<dbReference type="NCBIfam" id="TIGR00133">
    <property type="entry name" value="gatB"/>
    <property type="match status" value="1"/>
</dbReference>
<feature type="compositionally biased region" description="Low complexity" evidence="11">
    <location>
        <begin position="52"/>
        <end position="65"/>
    </location>
</feature>
<dbReference type="InterPro" id="IPR003789">
    <property type="entry name" value="Asn/Gln_tRNA_amidoTrase-B-like"/>
</dbReference>
<dbReference type="Gene3D" id="1.10.10.410">
    <property type="match status" value="1"/>
</dbReference>
<dbReference type="Pfam" id="PF02934">
    <property type="entry name" value="GatB_N"/>
    <property type="match status" value="1"/>
</dbReference>
<dbReference type="SUPFAM" id="SSF55931">
    <property type="entry name" value="Glutamine synthetase/guanido kinase"/>
    <property type="match status" value="1"/>
</dbReference>
<evidence type="ECO:0000256" key="3">
    <source>
        <dbReference type="ARBA" id="ARBA00022598"/>
    </source>
</evidence>
<dbReference type="EC" id="6.3.5.-" evidence="10"/>
<evidence type="ECO:0000313" key="14">
    <source>
        <dbReference type="Proteomes" id="UP001154265"/>
    </source>
</evidence>
<feature type="domain" description="Asn/Gln amidotransferase" evidence="12">
    <location>
        <begin position="402"/>
        <end position="549"/>
    </location>
</feature>
<dbReference type="InterPro" id="IPR017958">
    <property type="entry name" value="Gln-tRNA_amidoTrfase_suB_CS"/>
</dbReference>
<evidence type="ECO:0000259" key="12">
    <source>
        <dbReference type="SMART" id="SM00845"/>
    </source>
</evidence>
<dbReference type="InterPro" id="IPR023168">
    <property type="entry name" value="GatB_Yqey_C_2"/>
</dbReference>
<protein>
    <recommendedName>
        <fullName evidence="10">Aspartyl/glutamyl-tRNA(Asn/Gln) amidotransferase subunit B</fullName>
        <shortName evidence="10">Asp/Glu-ADT subunit B</shortName>
        <ecNumber evidence="10">6.3.5.-</ecNumber>
    </recommendedName>
</protein>
<dbReference type="Proteomes" id="UP001154265">
    <property type="component" value="Unassembled WGS sequence"/>
</dbReference>
<evidence type="ECO:0000256" key="7">
    <source>
        <dbReference type="ARBA" id="ARBA00024799"/>
    </source>
</evidence>
<dbReference type="InterPro" id="IPR006075">
    <property type="entry name" value="Asn/Gln-tRNA_Trfase_suB/E_cat"/>
</dbReference>
<evidence type="ECO:0000256" key="10">
    <source>
        <dbReference type="HAMAP-Rule" id="MF_00121"/>
    </source>
</evidence>
<evidence type="ECO:0000256" key="1">
    <source>
        <dbReference type="ARBA" id="ARBA00005306"/>
    </source>
</evidence>
<feature type="compositionally biased region" description="Basic residues" evidence="11">
    <location>
        <begin position="1"/>
        <end position="12"/>
    </location>
</feature>
<comment type="function">
    <text evidence="7 10">Allows the formation of correctly charged Asn-tRNA(Asn) or Gln-tRNA(Gln) through the transamidation of misacylated Asp-tRNA(Asn) or Glu-tRNA(Gln) in organisms which lack either or both of asparaginyl-tRNA or glutaminyl-tRNA synthetases. The reaction takes place in the presence of glutamine and ATP through an activated phospho-Asp-tRNA(Asn) or phospho-Glu-tRNA(Gln).</text>
</comment>
<evidence type="ECO:0000256" key="5">
    <source>
        <dbReference type="ARBA" id="ARBA00022840"/>
    </source>
</evidence>
<evidence type="ECO:0000256" key="4">
    <source>
        <dbReference type="ARBA" id="ARBA00022741"/>
    </source>
</evidence>
<organism evidence="13 14">
    <name type="scientific">Candidatus Synechococcus calcipolaris G9</name>
    <dbReference type="NCBI Taxonomy" id="1497997"/>
    <lineage>
        <taxon>Bacteria</taxon>
        <taxon>Bacillati</taxon>
        <taxon>Cyanobacteriota</taxon>
        <taxon>Cyanophyceae</taxon>
        <taxon>Synechococcales</taxon>
        <taxon>Synechococcaceae</taxon>
        <taxon>Synechococcus</taxon>
    </lineage>
</organism>
<comment type="caution">
    <text evidence="13">The sequence shown here is derived from an EMBL/GenBank/DDBJ whole genome shotgun (WGS) entry which is preliminary data.</text>
</comment>
<dbReference type="SUPFAM" id="SSF89095">
    <property type="entry name" value="GatB/YqeY motif"/>
    <property type="match status" value="1"/>
</dbReference>
<dbReference type="InterPro" id="IPR017959">
    <property type="entry name" value="Asn/Gln-tRNA_amidoTrfase_suB/E"/>
</dbReference>
<evidence type="ECO:0000256" key="2">
    <source>
        <dbReference type="ARBA" id="ARBA00011123"/>
    </source>
</evidence>
<keyword evidence="3 10" id="KW-0436">Ligase</keyword>
<keyword evidence="5 10" id="KW-0067">ATP-binding</keyword>
<reference evidence="13" key="2">
    <citation type="submission" date="2022-01" db="EMBL/GenBank/DDBJ databases">
        <authorList>
            <person name="Zivanovic Y."/>
            <person name="Moreira D."/>
            <person name="Lopez-Garcia P."/>
        </authorList>
    </citation>
    <scope>NUCLEOTIDE SEQUENCE</scope>
    <source>
        <strain evidence="13">G9</strain>
    </source>
</reference>